<proteinExistence type="predicted"/>
<dbReference type="PANTHER" id="PTHR34145">
    <property type="entry name" value="OS02G0105600 PROTEIN"/>
    <property type="match status" value="1"/>
</dbReference>
<dbReference type="InterPro" id="IPR053772">
    <property type="entry name" value="At1g61320/At1g61330-like"/>
</dbReference>
<dbReference type="Pfam" id="PF23622">
    <property type="entry name" value="LRR_At1g61320_AtMIF1"/>
    <property type="match status" value="1"/>
</dbReference>
<dbReference type="InterPro" id="IPR055357">
    <property type="entry name" value="LRR_At1g61320_AtMIF1"/>
</dbReference>
<evidence type="ECO:0000259" key="2">
    <source>
        <dbReference type="SMART" id="SM00256"/>
    </source>
</evidence>
<dbReference type="SMART" id="SM00256">
    <property type="entry name" value="FBOX"/>
    <property type="match status" value="1"/>
</dbReference>
<dbReference type="InterPro" id="IPR032675">
    <property type="entry name" value="LRR_dom_sf"/>
</dbReference>
<dbReference type="Pfam" id="PF00646">
    <property type="entry name" value="F-box"/>
    <property type="match status" value="1"/>
</dbReference>
<protein>
    <recommendedName>
        <fullName evidence="2">F-box domain-containing protein</fullName>
    </recommendedName>
</protein>
<dbReference type="SUPFAM" id="SSF81383">
    <property type="entry name" value="F-box domain"/>
    <property type="match status" value="1"/>
</dbReference>
<feature type="region of interest" description="Disordered" evidence="1">
    <location>
        <begin position="17"/>
        <end position="38"/>
    </location>
</feature>
<dbReference type="InterPro" id="IPR001810">
    <property type="entry name" value="F-box_dom"/>
</dbReference>
<evidence type="ECO:0000313" key="4">
    <source>
        <dbReference type="Proteomes" id="UP001054252"/>
    </source>
</evidence>
<reference evidence="3 4" key="1">
    <citation type="journal article" date="2021" name="Commun. Biol.">
        <title>The genome of Shorea leprosula (Dipterocarpaceae) highlights the ecological relevance of drought in aseasonal tropical rainforests.</title>
        <authorList>
            <person name="Ng K.K.S."/>
            <person name="Kobayashi M.J."/>
            <person name="Fawcett J.A."/>
            <person name="Hatakeyama M."/>
            <person name="Paape T."/>
            <person name="Ng C.H."/>
            <person name="Ang C.C."/>
            <person name="Tnah L.H."/>
            <person name="Lee C.T."/>
            <person name="Nishiyama T."/>
            <person name="Sese J."/>
            <person name="O'Brien M.J."/>
            <person name="Copetti D."/>
            <person name="Mohd Noor M.I."/>
            <person name="Ong R.C."/>
            <person name="Putra M."/>
            <person name="Sireger I.Z."/>
            <person name="Indrioko S."/>
            <person name="Kosugi Y."/>
            <person name="Izuno A."/>
            <person name="Isagi Y."/>
            <person name="Lee S.L."/>
            <person name="Shimizu K.K."/>
        </authorList>
    </citation>
    <scope>NUCLEOTIDE SEQUENCE [LARGE SCALE GENOMIC DNA]</scope>
    <source>
        <strain evidence="3">214</strain>
    </source>
</reference>
<keyword evidence="4" id="KW-1185">Reference proteome</keyword>
<accession>A0AAV5LUX2</accession>
<dbReference type="InterPro" id="IPR036047">
    <property type="entry name" value="F-box-like_dom_sf"/>
</dbReference>
<organism evidence="3 4">
    <name type="scientific">Rubroshorea leprosula</name>
    <dbReference type="NCBI Taxonomy" id="152421"/>
    <lineage>
        <taxon>Eukaryota</taxon>
        <taxon>Viridiplantae</taxon>
        <taxon>Streptophyta</taxon>
        <taxon>Embryophyta</taxon>
        <taxon>Tracheophyta</taxon>
        <taxon>Spermatophyta</taxon>
        <taxon>Magnoliopsida</taxon>
        <taxon>eudicotyledons</taxon>
        <taxon>Gunneridae</taxon>
        <taxon>Pentapetalae</taxon>
        <taxon>rosids</taxon>
        <taxon>malvids</taxon>
        <taxon>Malvales</taxon>
        <taxon>Dipterocarpaceae</taxon>
        <taxon>Rubroshorea</taxon>
    </lineage>
</organism>
<dbReference type="Proteomes" id="UP001054252">
    <property type="component" value="Unassembled WGS sequence"/>
</dbReference>
<feature type="domain" description="F-box" evidence="2">
    <location>
        <begin position="42"/>
        <end position="81"/>
    </location>
</feature>
<name>A0AAV5LUX2_9ROSI</name>
<dbReference type="AlphaFoldDB" id="A0AAV5LUX2"/>
<dbReference type="SUPFAM" id="SSF52058">
    <property type="entry name" value="L domain-like"/>
    <property type="match status" value="1"/>
</dbReference>
<dbReference type="PANTHER" id="PTHR34145:SF54">
    <property type="entry name" value="FBD-ASSOCIATED F-BOX PLANT PROTEIN"/>
    <property type="match status" value="1"/>
</dbReference>
<evidence type="ECO:0000313" key="3">
    <source>
        <dbReference type="EMBL" id="GKV41284.1"/>
    </source>
</evidence>
<sequence length="491" mass="57107">MSASKQSSEIVLFEPPAKRFRGMEEEDDEGRRDGTNPALKVMPEDVIHNIFSFLPIKDAVQTGIVSPKFRRSWQFCRHLNFGTEFARGKARPEYMSIVDKVFQLHSGSKIQTLRLCFIPIEVEAMVENWIRQAIQKEVEELELNFLQDKTRYKLPSEFLDVPSLKVLRLCCCEIDLSPDVQGLRLLQTVVLRKIQLKLKMIDTVFKTCNLLESFDMTECYGAAGRLKVFADNLKRFKVLKVGNCKDLLEIQIINAPYLHTVFYQGKFIPLKFENTPWLNNVMINFSKPRGFTRYPQIGNLANDLSRVLTLTVSSPFVEELSSSMVYGLQFAFPYLKELQLIMEGTRYCNVYDIACLLDKCPSLERLFIDFNGCSFEGGKYWKLHQNHMINKFMNNLNSLKLVKLNGFRFLEHEAELGKFLMERARFIEVLLLITPQNSRIKINIPDAIHCHSLFMHWKSPRTKIVVLEHLHDTNWICPSQPKIWYDNLNLV</sequence>
<evidence type="ECO:0000256" key="1">
    <source>
        <dbReference type="SAM" id="MobiDB-lite"/>
    </source>
</evidence>
<dbReference type="EMBL" id="BPVZ01000148">
    <property type="protein sequence ID" value="GKV41284.1"/>
    <property type="molecule type" value="Genomic_DNA"/>
</dbReference>
<comment type="caution">
    <text evidence="3">The sequence shown here is derived from an EMBL/GenBank/DDBJ whole genome shotgun (WGS) entry which is preliminary data.</text>
</comment>
<gene>
    <name evidence="3" type="ORF">SLEP1_g48837</name>
</gene>
<dbReference type="Gene3D" id="3.80.10.10">
    <property type="entry name" value="Ribonuclease Inhibitor"/>
    <property type="match status" value="1"/>
</dbReference>